<dbReference type="PROSITE" id="PS50995">
    <property type="entry name" value="HTH_MARR_2"/>
    <property type="match status" value="1"/>
</dbReference>
<dbReference type="PANTHER" id="PTHR33164">
    <property type="entry name" value="TRANSCRIPTIONAL REGULATOR, MARR FAMILY"/>
    <property type="match status" value="1"/>
</dbReference>
<dbReference type="SMART" id="SM00347">
    <property type="entry name" value="HTH_MARR"/>
    <property type="match status" value="1"/>
</dbReference>
<feature type="domain" description="HTH marR-type" evidence="4">
    <location>
        <begin position="10"/>
        <end position="144"/>
    </location>
</feature>
<gene>
    <name evidence="5" type="ORF">HIJ39_07415</name>
</gene>
<keyword evidence="6" id="KW-1185">Reference proteome</keyword>
<keyword evidence="1" id="KW-0805">Transcription regulation</keyword>
<evidence type="ECO:0000256" key="3">
    <source>
        <dbReference type="ARBA" id="ARBA00023163"/>
    </source>
</evidence>
<evidence type="ECO:0000313" key="6">
    <source>
        <dbReference type="Proteomes" id="UP000533476"/>
    </source>
</evidence>
<keyword evidence="3" id="KW-0804">Transcription</keyword>
<dbReference type="Gene3D" id="1.10.10.10">
    <property type="entry name" value="Winged helix-like DNA-binding domain superfamily/Winged helix DNA-binding domain"/>
    <property type="match status" value="1"/>
</dbReference>
<evidence type="ECO:0000256" key="2">
    <source>
        <dbReference type="ARBA" id="ARBA00023125"/>
    </source>
</evidence>
<dbReference type="EMBL" id="JABBVZ010000018">
    <property type="protein sequence ID" value="NMP22179.1"/>
    <property type="molecule type" value="Genomic_DNA"/>
</dbReference>
<evidence type="ECO:0000259" key="4">
    <source>
        <dbReference type="PROSITE" id="PS50995"/>
    </source>
</evidence>
<keyword evidence="2" id="KW-0238">DNA-binding</keyword>
<dbReference type="PRINTS" id="PR00598">
    <property type="entry name" value="HTHMARR"/>
</dbReference>
<proteinExistence type="predicted"/>
<dbReference type="Pfam" id="PF12802">
    <property type="entry name" value="MarR_2"/>
    <property type="match status" value="1"/>
</dbReference>
<dbReference type="InterPro" id="IPR023187">
    <property type="entry name" value="Tscrpt_reg_MarR-type_CS"/>
</dbReference>
<dbReference type="AlphaFoldDB" id="A0A7Y0L5C9"/>
<name>A0A7Y0L5C9_9FIRM</name>
<evidence type="ECO:0000256" key="1">
    <source>
        <dbReference type="ARBA" id="ARBA00023015"/>
    </source>
</evidence>
<dbReference type="InterPro" id="IPR036390">
    <property type="entry name" value="WH_DNA-bd_sf"/>
</dbReference>
<evidence type="ECO:0000313" key="5">
    <source>
        <dbReference type="EMBL" id="NMP22179.1"/>
    </source>
</evidence>
<dbReference type="SUPFAM" id="SSF46785">
    <property type="entry name" value="Winged helix' DNA-binding domain"/>
    <property type="match status" value="1"/>
</dbReference>
<dbReference type="InterPro" id="IPR036388">
    <property type="entry name" value="WH-like_DNA-bd_sf"/>
</dbReference>
<comment type="caution">
    <text evidence="5">The sequence shown here is derived from an EMBL/GenBank/DDBJ whole genome shotgun (WGS) entry which is preliminary data.</text>
</comment>
<dbReference type="PROSITE" id="PS01117">
    <property type="entry name" value="HTH_MARR_1"/>
    <property type="match status" value="1"/>
</dbReference>
<reference evidence="5 6" key="1">
    <citation type="submission" date="2020-04" db="EMBL/GenBank/DDBJ databases">
        <authorList>
            <person name="Zhang R."/>
            <person name="Schippers A."/>
        </authorList>
    </citation>
    <scope>NUCLEOTIDE SEQUENCE [LARGE SCALE GENOMIC DNA]</scope>
    <source>
        <strain evidence="5 6">DSM 109850</strain>
    </source>
</reference>
<sequence>MEFPEPLTVEDAITRVLDMQKRAFAFFIERRGERQPEAPTRFQTYVLRMVQDHDGISISKLAHSLSVSAPTASQLVNGLVDKGYLSIALSPLDRRRHEVHITASGRHWLHQQIEKRLGDVKRVLEEFSPEDRAELIRLLDKAISLWQVHSSEGSSMHGS</sequence>
<dbReference type="GO" id="GO:0003700">
    <property type="term" value="F:DNA-binding transcription factor activity"/>
    <property type="evidence" value="ECO:0007669"/>
    <property type="project" value="InterPro"/>
</dbReference>
<organism evidence="5 6">
    <name type="scientific">Sulfobacillus harzensis</name>
    <dbReference type="NCBI Taxonomy" id="2729629"/>
    <lineage>
        <taxon>Bacteria</taxon>
        <taxon>Bacillati</taxon>
        <taxon>Bacillota</taxon>
        <taxon>Clostridia</taxon>
        <taxon>Eubacteriales</taxon>
        <taxon>Clostridiales Family XVII. Incertae Sedis</taxon>
        <taxon>Sulfobacillus</taxon>
    </lineage>
</organism>
<dbReference type="GO" id="GO:0003677">
    <property type="term" value="F:DNA binding"/>
    <property type="evidence" value="ECO:0007669"/>
    <property type="project" value="UniProtKB-KW"/>
</dbReference>
<accession>A0A7Y0L5C9</accession>
<dbReference type="GO" id="GO:0006950">
    <property type="term" value="P:response to stress"/>
    <property type="evidence" value="ECO:0007669"/>
    <property type="project" value="TreeGrafter"/>
</dbReference>
<dbReference type="Proteomes" id="UP000533476">
    <property type="component" value="Unassembled WGS sequence"/>
</dbReference>
<dbReference type="InterPro" id="IPR000835">
    <property type="entry name" value="HTH_MarR-typ"/>
</dbReference>
<dbReference type="InterPro" id="IPR039422">
    <property type="entry name" value="MarR/SlyA-like"/>
</dbReference>
<dbReference type="PANTHER" id="PTHR33164:SF57">
    <property type="entry name" value="MARR-FAMILY TRANSCRIPTIONAL REGULATOR"/>
    <property type="match status" value="1"/>
</dbReference>
<dbReference type="RefSeq" id="WP_169098241.1">
    <property type="nucleotide sequence ID" value="NZ_JABBVZ010000018.1"/>
</dbReference>
<protein>
    <submittedName>
        <fullName evidence="5">MarR family transcriptional regulator</fullName>
    </submittedName>
</protein>